<sequence length="529" mass="56907">MAPRPLARTLAVGAGVVCPVQPVFVEPMPTPEDCPHCGFAEWSCESSCSPLLRIEFNFSHWTDGCYEEIPGNDRTLFWDVDVFCQVPEAEHELGLTCDSMHDYVMHNPYVLNLDRCTLSGTSTMSAMEECHWTCKFGRPVYRCAWTFDPEGKFDHGGVSTLEKCWLMEGCTNSWPWKQRVKAACRPMDLWVQAGLSEQQKHDLQEQLLHLGGPLADATEVLVEALMAAGLTKEEADAAWSRYNATVQELTSHAEALNSAGLLQAALDGVDGGAQRVDTVLTTVLLQGVEYIQLVQTVVAAQAVKGVIVEAARGDYTSDDVVVEFSQDSKLTIEASLEARGAFKATLALVNLRRSETLGVDVLAALQATPGVVSDGARVSVESVRVEVVRAPEEGTVDLAEEVEAYRELVRSQQDEIQGNRETASILTIVVVAMGVLVVCLSVLAVAMCIARKRTERVLPPTESNRIVIGRPIGQTEPVVSRARGEGAACAKGGEAEPAPAGIVDAVPLKPAQGPGAGPTKGSGLRGLEV</sequence>
<gene>
    <name evidence="3" type="ORF">PCOR1329_LOCUS10530</name>
</gene>
<keyword evidence="2" id="KW-0472">Membrane</keyword>
<comment type="caution">
    <text evidence="3">The sequence shown here is derived from an EMBL/GenBank/DDBJ whole genome shotgun (WGS) entry which is preliminary data.</text>
</comment>
<name>A0ABN9QIR3_9DINO</name>
<evidence type="ECO:0000313" key="3">
    <source>
        <dbReference type="EMBL" id="CAK0803297.1"/>
    </source>
</evidence>
<accession>A0ABN9QIR3</accession>
<keyword evidence="4" id="KW-1185">Reference proteome</keyword>
<keyword evidence="2" id="KW-1133">Transmembrane helix</keyword>
<dbReference type="Proteomes" id="UP001189429">
    <property type="component" value="Unassembled WGS sequence"/>
</dbReference>
<evidence type="ECO:0000256" key="1">
    <source>
        <dbReference type="SAM" id="MobiDB-lite"/>
    </source>
</evidence>
<dbReference type="EMBL" id="CAUYUJ010002991">
    <property type="protein sequence ID" value="CAK0803297.1"/>
    <property type="molecule type" value="Genomic_DNA"/>
</dbReference>
<evidence type="ECO:0000313" key="4">
    <source>
        <dbReference type="Proteomes" id="UP001189429"/>
    </source>
</evidence>
<reference evidence="3" key="1">
    <citation type="submission" date="2023-10" db="EMBL/GenBank/DDBJ databases">
        <authorList>
            <person name="Chen Y."/>
            <person name="Shah S."/>
            <person name="Dougan E. K."/>
            <person name="Thang M."/>
            <person name="Chan C."/>
        </authorList>
    </citation>
    <scope>NUCLEOTIDE SEQUENCE [LARGE SCALE GENOMIC DNA]</scope>
</reference>
<feature type="transmembrane region" description="Helical" evidence="2">
    <location>
        <begin position="425"/>
        <end position="450"/>
    </location>
</feature>
<feature type="compositionally biased region" description="Gly residues" evidence="1">
    <location>
        <begin position="514"/>
        <end position="529"/>
    </location>
</feature>
<organism evidence="3 4">
    <name type="scientific">Prorocentrum cordatum</name>
    <dbReference type="NCBI Taxonomy" id="2364126"/>
    <lineage>
        <taxon>Eukaryota</taxon>
        <taxon>Sar</taxon>
        <taxon>Alveolata</taxon>
        <taxon>Dinophyceae</taxon>
        <taxon>Prorocentrales</taxon>
        <taxon>Prorocentraceae</taxon>
        <taxon>Prorocentrum</taxon>
    </lineage>
</organism>
<proteinExistence type="predicted"/>
<evidence type="ECO:0000256" key="2">
    <source>
        <dbReference type="SAM" id="Phobius"/>
    </source>
</evidence>
<feature type="region of interest" description="Disordered" evidence="1">
    <location>
        <begin position="508"/>
        <end position="529"/>
    </location>
</feature>
<keyword evidence="2" id="KW-0812">Transmembrane</keyword>
<protein>
    <submittedName>
        <fullName evidence="3">Uncharacterized protein</fullName>
    </submittedName>
</protein>